<keyword evidence="4 7" id="KW-0324">Glycolysis</keyword>
<dbReference type="InterPro" id="IPR046348">
    <property type="entry name" value="SIS_dom_sf"/>
</dbReference>
<evidence type="ECO:0000256" key="3">
    <source>
        <dbReference type="ARBA" id="ARBA00022432"/>
    </source>
</evidence>
<keyword evidence="3 7" id="KW-0312">Gluconeogenesis</keyword>
<dbReference type="Proteomes" id="UP000532440">
    <property type="component" value="Unassembled WGS sequence"/>
</dbReference>
<protein>
    <recommendedName>
        <fullName evidence="7">Glucose-6-phosphate isomerase</fullName>
        <shortName evidence="7">GPI</shortName>
        <ecNumber evidence="7">5.3.1.9</ecNumber>
    </recommendedName>
    <alternativeName>
        <fullName evidence="7">Phosphoglucose isomerase</fullName>
        <shortName evidence="7">PGI</shortName>
    </alternativeName>
    <alternativeName>
        <fullName evidence="7">Phosphohexose isomerase</fullName>
        <shortName evidence="7">PHI</shortName>
    </alternativeName>
</protein>
<dbReference type="NCBIfam" id="NF001211">
    <property type="entry name" value="PRK00179.1"/>
    <property type="match status" value="1"/>
</dbReference>
<keyword evidence="10" id="KW-1185">Reference proteome</keyword>
<dbReference type="EC" id="5.3.1.9" evidence="7"/>
<evidence type="ECO:0000256" key="5">
    <source>
        <dbReference type="ARBA" id="ARBA00023235"/>
    </source>
</evidence>
<evidence type="ECO:0000256" key="8">
    <source>
        <dbReference type="RuleBase" id="RU000612"/>
    </source>
</evidence>
<dbReference type="InterPro" id="IPR035476">
    <property type="entry name" value="SIS_PGI_1"/>
</dbReference>
<dbReference type="Gene3D" id="3.40.50.10490">
    <property type="entry name" value="Glucose-6-phosphate isomerase like protein, domain 1"/>
    <property type="match status" value="2"/>
</dbReference>
<dbReference type="PROSITE" id="PS00765">
    <property type="entry name" value="P_GLUCOSE_ISOMERASE_1"/>
    <property type="match status" value="1"/>
</dbReference>
<comment type="subcellular location">
    <subcellularLocation>
        <location evidence="7">Cytoplasm</location>
    </subcellularLocation>
</comment>
<dbReference type="CDD" id="cd05016">
    <property type="entry name" value="SIS_PGI_2"/>
    <property type="match status" value="1"/>
</dbReference>
<evidence type="ECO:0000256" key="7">
    <source>
        <dbReference type="HAMAP-Rule" id="MF_00473"/>
    </source>
</evidence>
<dbReference type="InterPro" id="IPR035482">
    <property type="entry name" value="SIS_PGI_2"/>
</dbReference>
<dbReference type="GO" id="GO:0048029">
    <property type="term" value="F:monosaccharide binding"/>
    <property type="evidence" value="ECO:0007669"/>
    <property type="project" value="TreeGrafter"/>
</dbReference>
<proteinExistence type="inferred from homology"/>
<reference evidence="9 10" key="1">
    <citation type="submission" date="2020-08" db="EMBL/GenBank/DDBJ databases">
        <title>Genomic Encyclopedia of Type Strains, Phase IV (KMG-IV): sequencing the most valuable type-strain genomes for metagenomic binning, comparative biology and taxonomic classification.</title>
        <authorList>
            <person name="Goeker M."/>
        </authorList>
    </citation>
    <scope>NUCLEOTIDE SEQUENCE [LARGE SCALE GENOMIC DNA]</scope>
    <source>
        <strain evidence="9 10">DSM 29781</strain>
    </source>
</reference>
<evidence type="ECO:0000313" key="9">
    <source>
        <dbReference type="EMBL" id="MBB5270334.1"/>
    </source>
</evidence>
<dbReference type="PANTHER" id="PTHR11469">
    <property type="entry name" value="GLUCOSE-6-PHOSPHATE ISOMERASE"/>
    <property type="match status" value="1"/>
</dbReference>
<dbReference type="InterPro" id="IPR018189">
    <property type="entry name" value="Phosphoglucose_isomerase_CS"/>
</dbReference>
<dbReference type="UniPathway" id="UPA00109">
    <property type="reaction ID" value="UER00181"/>
</dbReference>
<dbReference type="GO" id="GO:0006094">
    <property type="term" value="P:gluconeogenesis"/>
    <property type="evidence" value="ECO:0007669"/>
    <property type="project" value="UniProtKB-UniRule"/>
</dbReference>
<gene>
    <name evidence="7" type="primary">pgi</name>
    <name evidence="9" type="ORF">HNQ70_000318</name>
</gene>
<evidence type="ECO:0000256" key="4">
    <source>
        <dbReference type="ARBA" id="ARBA00023152"/>
    </source>
</evidence>
<evidence type="ECO:0000313" key="10">
    <source>
        <dbReference type="Proteomes" id="UP000532440"/>
    </source>
</evidence>
<dbReference type="SUPFAM" id="SSF53697">
    <property type="entry name" value="SIS domain"/>
    <property type="match status" value="1"/>
</dbReference>
<evidence type="ECO:0000256" key="6">
    <source>
        <dbReference type="ARBA" id="ARBA00029321"/>
    </source>
</evidence>
<dbReference type="AlphaFoldDB" id="A0A7W8HE10"/>
<dbReference type="GO" id="GO:0005829">
    <property type="term" value="C:cytosol"/>
    <property type="evidence" value="ECO:0007669"/>
    <property type="project" value="TreeGrafter"/>
</dbReference>
<feature type="active site" description="Proton donor" evidence="7">
    <location>
        <position position="351"/>
    </location>
</feature>
<dbReference type="HAMAP" id="MF_00473">
    <property type="entry name" value="G6P_isomerase"/>
    <property type="match status" value="1"/>
</dbReference>
<comment type="pathway">
    <text evidence="7">Carbohydrate biosynthesis; gluconeogenesis.</text>
</comment>
<dbReference type="RefSeq" id="WP_183963623.1">
    <property type="nucleotide sequence ID" value="NZ_BAABEW010000016.1"/>
</dbReference>
<dbReference type="GO" id="GO:0004347">
    <property type="term" value="F:glucose-6-phosphate isomerase activity"/>
    <property type="evidence" value="ECO:0007669"/>
    <property type="project" value="UniProtKB-UniRule"/>
</dbReference>
<dbReference type="InterPro" id="IPR023096">
    <property type="entry name" value="G6P_Isomerase_C"/>
</dbReference>
<dbReference type="PROSITE" id="PS51463">
    <property type="entry name" value="P_GLUCOSE_ISOMERASE_3"/>
    <property type="match status" value="1"/>
</dbReference>
<dbReference type="GO" id="GO:0051156">
    <property type="term" value="P:glucose 6-phosphate metabolic process"/>
    <property type="evidence" value="ECO:0007669"/>
    <property type="project" value="TreeGrafter"/>
</dbReference>
<dbReference type="Gene3D" id="1.10.1390.10">
    <property type="match status" value="1"/>
</dbReference>
<dbReference type="GO" id="GO:0097367">
    <property type="term" value="F:carbohydrate derivative binding"/>
    <property type="evidence" value="ECO:0007669"/>
    <property type="project" value="InterPro"/>
</dbReference>
<dbReference type="PROSITE" id="PS00174">
    <property type="entry name" value="P_GLUCOSE_ISOMERASE_2"/>
    <property type="match status" value="1"/>
</dbReference>
<organism evidence="9 10">
    <name type="scientific">Quisquiliibacterium transsilvanicum</name>
    <dbReference type="NCBI Taxonomy" id="1549638"/>
    <lineage>
        <taxon>Bacteria</taxon>
        <taxon>Pseudomonadati</taxon>
        <taxon>Pseudomonadota</taxon>
        <taxon>Betaproteobacteria</taxon>
        <taxon>Burkholderiales</taxon>
        <taxon>Burkholderiaceae</taxon>
        <taxon>Quisquiliibacterium</taxon>
    </lineage>
</organism>
<evidence type="ECO:0000256" key="2">
    <source>
        <dbReference type="ARBA" id="ARBA00006604"/>
    </source>
</evidence>
<feature type="active site" evidence="7">
    <location>
        <position position="382"/>
    </location>
</feature>
<dbReference type="EMBL" id="JACHGB010000001">
    <property type="protein sequence ID" value="MBB5270334.1"/>
    <property type="molecule type" value="Genomic_DNA"/>
</dbReference>
<feature type="active site" evidence="7">
    <location>
        <position position="510"/>
    </location>
</feature>
<keyword evidence="5 7" id="KW-0413">Isomerase</keyword>
<dbReference type="UniPathway" id="UPA00138"/>
<comment type="function">
    <text evidence="7">Catalyzes the reversible isomerization of glucose-6-phosphate to fructose-6-phosphate.</text>
</comment>
<dbReference type="Pfam" id="PF00342">
    <property type="entry name" value="PGI"/>
    <property type="match status" value="1"/>
</dbReference>
<dbReference type="CDD" id="cd05015">
    <property type="entry name" value="SIS_PGI_1"/>
    <property type="match status" value="1"/>
</dbReference>
<sequence>MDTHAELLERVEALARAARGRPLAPLFTDDPGRLARFVLEAAGIRVDFARQPVSGAELDALLGLARSAGIASRRDAMLRGERVNLTEDRAALHTALRRNPGEALVVDGADLMPAVDAELHRMEAFSDAVRAGRWRGATGRPIADVVSIGIGGSSLGPQLVCEALREQAHRRLRLHFLSNVDPGAWAALHPQLDPASTLFVIASKSWRTAETARNAEAARDWLLARGVAAGQLASHLVGITANPAGARVFGLHDEAIFGFEDWVGGRFSVWSAIGLPVMLSIGHEGFRRLLTGARAMDRHFAEAPLERNAPVLLALLSWWNRLVLDGGSEAVVPYCDALRRLPAWLQQLQMESNGKSVDVDGRPVRGPTAAVTWGEPGTDAQHSFFQALHQGASVHPVEFVLAVPAQPDPQGRDLALLASAIAQAEALMHGRNLAEALASLHAQGLDEAQAARLAPHLVHPGNRPSTTLLLDRLDPERLGALLALYEHRTAVLGWLWNVNSFDQWGVELGKQLARNSEALLRGDGPLPPGLDPASAALIERLRGVLSGRG</sequence>
<comment type="catalytic activity">
    <reaction evidence="6 7 8">
        <text>alpha-D-glucose 6-phosphate = beta-D-fructose 6-phosphate</text>
        <dbReference type="Rhea" id="RHEA:11816"/>
        <dbReference type="ChEBI" id="CHEBI:57634"/>
        <dbReference type="ChEBI" id="CHEBI:58225"/>
        <dbReference type="EC" id="5.3.1.9"/>
    </reaction>
</comment>
<comment type="similarity">
    <text evidence="2 7 8">Belongs to the GPI family.</text>
</comment>
<accession>A0A7W8HE10</accession>
<name>A0A7W8HE10_9BURK</name>
<evidence type="ECO:0000256" key="1">
    <source>
        <dbReference type="ARBA" id="ARBA00004926"/>
    </source>
</evidence>
<dbReference type="PRINTS" id="PR00662">
    <property type="entry name" value="G6PISOMERASE"/>
</dbReference>
<comment type="caution">
    <text evidence="9">The sequence shown here is derived from an EMBL/GenBank/DDBJ whole genome shotgun (WGS) entry which is preliminary data.</text>
</comment>
<dbReference type="GO" id="GO:0006096">
    <property type="term" value="P:glycolytic process"/>
    <property type="evidence" value="ECO:0007669"/>
    <property type="project" value="UniProtKB-UniRule"/>
</dbReference>
<comment type="pathway">
    <text evidence="1 7 8">Carbohydrate degradation; glycolysis; D-glyceraldehyde 3-phosphate and glycerone phosphate from D-glucose: step 2/4.</text>
</comment>
<dbReference type="InterPro" id="IPR001672">
    <property type="entry name" value="G6P_Isomerase"/>
</dbReference>
<keyword evidence="7" id="KW-0963">Cytoplasm</keyword>
<dbReference type="PANTHER" id="PTHR11469:SF1">
    <property type="entry name" value="GLUCOSE-6-PHOSPHATE ISOMERASE"/>
    <property type="match status" value="1"/>
</dbReference>